<reference evidence="3" key="1">
    <citation type="submission" date="2021-01" db="UniProtKB">
        <authorList>
            <consortium name="EnsemblMetazoa"/>
        </authorList>
    </citation>
    <scope>IDENTIFICATION</scope>
</reference>
<feature type="compositionally biased region" description="Polar residues" evidence="1">
    <location>
        <begin position="68"/>
        <end position="79"/>
    </location>
</feature>
<dbReference type="Gene3D" id="3.90.70.80">
    <property type="match status" value="1"/>
</dbReference>
<feature type="compositionally biased region" description="Basic and acidic residues" evidence="1">
    <location>
        <begin position="118"/>
        <end position="139"/>
    </location>
</feature>
<organism evidence="3 4">
    <name type="scientific">Clytia hemisphaerica</name>
    <dbReference type="NCBI Taxonomy" id="252671"/>
    <lineage>
        <taxon>Eukaryota</taxon>
        <taxon>Metazoa</taxon>
        <taxon>Cnidaria</taxon>
        <taxon>Hydrozoa</taxon>
        <taxon>Hydroidolina</taxon>
        <taxon>Leptothecata</taxon>
        <taxon>Obeliida</taxon>
        <taxon>Clytiidae</taxon>
        <taxon>Clytia</taxon>
    </lineage>
</organism>
<dbReference type="SUPFAM" id="SSF54001">
    <property type="entry name" value="Cysteine proteinases"/>
    <property type="match status" value="1"/>
</dbReference>
<feature type="compositionally biased region" description="Basic residues" evidence="1">
    <location>
        <begin position="108"/>
        <end position="117"/>
    </location>
</feature>
<protein>
    <recommendedName>
        <fullName evidence="2">OTU domain-containing protein</fullName>
    </recommendedName>
</protein>
<dbReference type="GO" id="GO:0016579">
    <property type="term" value="P:protein deubiquitination"/>
    <property type="evidence" value="ECO:0007669"/>
    <property type="project" value="TreeGrafter"/>
</dbReference>
<accession>A0A7M5UVE7</accession>
<evidence type="ECO:0000256" key="1">
    <source>
        <dbReference type="SAM" id="MobiDB-lite"/>
    </source>
</evidence>
<dbReference type="GO" id="GO:0004843">
    <property type="term" value="F:cysteine-type deubiquitinase activity"/>
    <property type="evidence" value="ECO:0007669"/>
    <property type="project" value="TreeGrafter"/>
</dbReference>
<dbReference type="PANTHER" id="PTHR12419">
    <property type="entry name" value="OTU DOMAIN CONTAINING PROTEIN"/>
    <property type="match status" value="1"/>
</dbReference>
<dbReference type="InterPro" id="IPR038765">
    <property type="entry name" value="Papain-like_cys_pep_sf"/>
</dbReference>
<dbReference type="InterPro" id="IPR003323">
    <property type="entry name" value="OTU_dom"/>
</dbReference>
<name>A0A7M5UVE7_9CNID</name>
<sequence>MVDEEATETLAQRHKREQKELQGKIQALKHGIPKGDKKRKKQVTIEIAQLQAELDQRQQEEIDDEKSTTVNGEGNTSLSEAVEDKLTLQENGEADPPTEDRTSQNGKKTSKAQKRREKKEQEERERQKRLVEGEKESANHVRNLEAAQFDKILKENQLKIREVQPDGDCLYNSVIVQKFGSSTKEALKELRQKTAGFMRTNEDDFLPFTSNTKTGDILSTEEYGKYCDDIENTTTWGGQLEIRSISNVYQQRVEIYQANAPRLVIGEEHVASTPLRLS</sequence>
<evidence type="ECO:0000313" key="3">
    <source>
        <dbReference type="EnsemblMetazoa" id="CLYHEMP003237.2"/>
    </source>
</evidence>
<dbReference type="OrthoDB" id="366390at2759"/>
<feature type="domain" description="OTU" evidence="2">
    <location>
        <begin position="158"/>
        <end position="276"/>
    </location>
</feature>
<dbReference type="AlphaFoldDB" id="A0A7M5UVE7"/>
<proteinExistence type="predicted"/>
<dbReference type="PANTHER" id="PTHR12419:SF10">
    <property type="entry name" value="DEUBIQUITINASE OTUD6B"/>
    <property type="match status" value="1"/>
</dbReference>
<dbReference type="InterPro" id="IPR050704">
    <property type="entry name" value="Peptidase_C85-like"/>
</dbReference>
<feature type="region of interest" description="Disordered" evidence="1">
    <location>
        <begin position="1"/>
        <end position="139"/>
    </location>
</feature>
<evidence type="ECO:0000259" key="2">
    <source>
        <dbReference type="PROSITE" id="PS50802"/>
    </source>
</evidence>
<dbReference type="Proteomes" id="UP000594262">
    <property type="component" value="Unplaced"/>
</dbReference>
<dbReference type="PROSITE" id="PS50802">
    <property type="entry name" value="OTU"/>
    <property type="match status" value="1"/>
</dbReference>
<keyword evidence="4" id="KW-1185">Reference proteome</keyword>
<dbReference type="EnsemblMetazoa" id="CLYHEMT003237.2">
    <property type="protein sequence ID" value="CLYHEMP003237.2"/>
    <property type="gene ID" value="CLYHEMG003237"/>
</dbReference>
<dbReference type="Pfam" id="PF02338">
    <property type="entry name" value="OTU"/>
    <property type="match status" value="1"/>
</dbReference>
<evidence type="ECO:0000313" key="4">
    <source>
        <dbReference type="Proteomes" id="UP000594262"/>
    </source>
</evidence>